<evidence type="ECO:0000313" key="3">
    <source>
        <dbReference type="Proteomes" id="UP000784286"/>
    </source>
</evidence>
<name>A0A948TNP8_9BACT</name>
<dbReference type="Proteomes" id="UP000784286">
    <property type="component" value="Unassembled WGS sequence"/>
</dbReference>
<reference evidence="2" key="1">
    <citation type="journal article" date="2021" name="PeerJ">
        <title>Extensive microbial diversity within the chicken gut microbiome revealed by metagenomics and culture.</title>
        <authorList>
            <person name="Gilroy R."/>
            <person name="Ravi A."/>
            <person name="Getino M."/>
            <person name="Pursley I."/>
            <person name="Horton D.L."/>
            <person name="Alikhan N.F."/>
            <person name="Baker D."/>
            <person name="Gharbi K."/>
            <person name="Hall N."/>
            <person name="Watson M."/>
            <person name="Adriaenssens E.M."/>
            <person name="Foster-Nyarko E."/>
            <person name="Jarju S."/>
            <person name="Secka A."/>
            <person name="Antonio M."/>
            <person name="Oren A."/>
            <person name="Chaudhuri R.R."/>
            <person name="La Ragione R."/>
            <person name="Hildebrand F."/>
            <person name="Pallen M.J."/>
        </authorList>
    </citation>
    <scope>NUCLEOTIDE SEQUENCE</scope>
    <source>
        <strain evidence="2">8470</strain>
    </source>
</reference>
<evidence type="ECO:0000313" key="2">
    <source>
        <dbReference type="EMBL" id="MBU3856420.1"/>
    </source>
</evidence>
<dbReference type="Gene3D" id="3.40.50.410">
    <property type="entry name" value="von Willebrand factor, type A domain"/>
    <property type="match status" value="1"/>
</dbReference>
<reference evidence="2" key="2">
    <citation type="submission" date="2021-04" db="EMBL/GenBank/DDBJ databases">
        <authorList>
            <person name="Gilroy R."/>
        </authorList>
    </citation>
    <scope>NUCLEOTIDE SEQUENCE</scope>
    <source>
        <strain evidence="2">8470</strain>
    </source>
</reference>
<accession>A0A948TNP8</accession>
<proteinExistence type="predicted"/>
<gene>
    <name evidence="2" type="ORF">H9928_07695</name>
</gene>
<organism evidence="2 3">
    <name type="scientific">Candidatus Phocaeicola excrementipullorum</name>
    <dbReference type="NCBI Taxonomy" id="2838731"/>
    <lineage>
        <taxon>Bacteria</taxon>
        <taxon>Pseudomonadati</taxon>
        <taxon>Bacteroidota</taxon>
        <taxon>Bacteroidia</taxon>
        <taxon>Bacteroidales</taxon>
        <taxon>Bacteroidaceae</taxon>
        <taxon>Phocaeicola</taxon>
    </lineage>
</organism>
<sequence>MKAKNIWVILSLAVSAVSCSNGDEEANLQAVALDMKESIDNLNHAIPSLQTIITKMEDGVYATNMAAATDNAYTIDFLDATSVRLDNKESALLVGVDKDSDNKYYWTQTISGESTWLLDASGNKAAVSGATGYPQIKIDESNVWTVSYDNGNTYTKVLDASGNPISLTENNKNQKAPFLTSAKTEDEHIILTLASNGEKIEIPYDAHAVIGISDKDAGETPSLTEEGNLNIPQPAFYFEEGSENDVLCMSLTGIQIPETDEWMKLYGTGEAGQNIWLEVDGEPKAITVINGEDMAQPSRRSTNTSSRAKADIVFLVDNSSSMSEEANAIAEEITEWSETLSQTMDVRFGCVGSSTLFVNGAIDITTVENLHSYLNDRGVSGTSRTQGFAEKWLEDLVPNYGTGGSSYDECGGIMLHFADENFTFRPGANRIYIHFTDEPNYPNKRPEWSVESVHKGYEHYDWGSTRGTIHVVFSNTSSYKDETYSWSTLTKENPRNFAKYTGGTWMDVPSTFQGVSLDDLKVTGAITNSYIIRMNVTTDMLTGKHTVRIVIKSENGDYQAEMIYTDVEFTH</sequence>
<dbReference type="InterPro" id="IPR036465">
    <property type="entry name" value="vWFA_dom_sf"/>
</dbReference>
<dbReference type="InterPro" id="IPR032149">
    <property type="entry name" value="DUF4988"/>
</dbReference>
<protein>
    <recommendedName>
        <fullName evidence="1">DUF4988 domain-containing protein</fullName>
    </recommendedName>
</protein>
<feature type="domain" description="DUF4988" evidence="1">
    <location>
        <begin position="29"/>
        <end position="203"/>
    </location>
</feature>
<dbReference type="AlphaFoldDB" id="A0A948TNP8"/>
<dbReference type="EMBL" id="JAHLFJ010000073">
    <property type="protein sequence ID" value="MBU3856420.1"/>
    <property type="molecule type" value="Genomic_DNA"/>
</dbReference>
<comment type="caution">
    <text evidence="2">The sequence shown here is derived from an EMBL/GenBank/DDBJ whole genome shotgun (WGS) entry which is preliminary data.</text>
</comment>
<dbReference type="PROSITE" id="PS51257">
    <property type="entry name" value="PROKAR_LIPOPROTEIN"/>
    <property type="match status" value="1"/>
</dbReference>
<evidence type="ECO:0000259" key="1">
    <source>
        <dbReference type="Pfam" id="PF16378"/>
    </source>
</evidence>
<dbReference type="SUPFAM" id="SSF53300">
    <property type="entry name" value="vWA-like"/>
    <property type="match status" value="1"/>
</dbReference>
<dbReference type="Pfam" id="PF16378">
    <property type="entry name" value="DUF4988"/>
    <property type="match status" value="1"/>
</dbReference>